<accession>A0A3Q9R4W6</accession>
<dbReference type="EMBL" id="MK061412">
    <property type="protein sequence ID" value="AZU97196.1"/>
    <property type="molecule type" value="Genomic_DNA"/>
</dbReference>
<dbReference type="RefSeq" id="YP_009842581.1">
    <property type="nucleotide sequence ID" value="NC_048742.1"/>
</dbReference>
<evidence type="ECO:0000313" key="2">
    <source>
        <dbReference type="Proteomes" id="UP000284334"/>
    </source>
</evidence>
<name>A0A3Q9R4W6_9CAUD</name>
<dbReference type="GeneID" id="55612829"/>
<gene>
    <name evidence="1" type="primary">139</name>
    <name evidence="1" type="ORF">SEA_GILSON_139</name>
</gene>
<evidence type="ECO:0000313" key="1">
    <source>
        <dbReference type="EMBL" id="AZU97196.1"/>
    </source>
</evidence>
<dbReference type="KEGG" id="vg:55612829"/>
<organism evidence="1 2">
    <name type="scientific">Streptomyces phage Gilson</name>
    <dbReference type="NCBI Taxonomy" id="2488789"/>
    <lineage>
        <taxon>Viruses</taxon>
        <taxon>Duplodnaviria</taxon>
        <taxon>Heunggongvirae</taxon>
        <taxon>Uroviricota</taxon>
        <taxon>Caudoviricetes</taxon>
        <taxon>Stanwilliamsviridae</taxon>
        <taxon>Loccivirinae</taxon>
        <taxon>Gilsonvirus</taxon>
        <taxon>Gilsonvirus gilson</taxon>
    </lineage>
</organism>
<sequence>MATGKERGYKDWKLSKEFKRSARNYTESDVMPARKVRPKNAKKWCKKKVGREHKFEKTGMTFFWAGYFPWQTRDEWRTSYKCTDCGATKTESIFRNNPVD</sequence>
<reference evidence="1 2" key="1">
    <citation type="submission" date="2018-10" db="EMBL/GenBank/DDBJ databases">
        <authorList>
            <person name="Soria N.A."/>
            <person name="Batley M.G."/>
            <person name="Hanafy A."/>
            <person name="Singh N."/>
            <person name="Shaffer C.D."/>
            <person name="Weston-Hafer K.A."/>
            <person name="Russell D.A."/>
            <person name="Pope W.H."/>
            <person name="Jacobs-Sera D."/>
            <person name="Hendrix R.W."/>
            <person name="Hatfull G.F."/>
        </authorList>
    </citation>
    <scope>NUCLEOTIDE SEQUENCE [LARGE SCALE GENOMIC DNA]</scope>
</reference>
<dbReference type="Proteomes" id="UP000284334">
    <property type="component" value="Segment"/>
</dbReference>
<keyword evidence="2" id="KW-1185">Reference proteome</keyword>
<protein>
    <submittedName>
        <fullName evidence="1">Uncharacterized protein</fullName>
    </submittedName>
</protein>
<proteinExistence type="predicted"/>